<dbReference type="GO" id="GO:0016137">
    <property type="term" value="P:glycoside metabolic process"/>
    <property type="evidence" value="ECO:0007669"/>
    <property type="project" value="UniProtKB-ARBA"/>
</dbReference>
<keyword evidence="1" id="KW-0862">Zinc</keyword>
<name>A0AAU8DPM1_9ACTN</name>
<dbReference type="Pfam" id="PF02585">
    <property type="entry name" value="PIG-L"/>
    <property type="match status" value="1"/>
</dbReference>
<dbReference type="Pfam" id="PF10633">
    <property type="entry name" value="NPCBM_assoc"/>
    <property type="match status" value="1"/>
</dbReference>
<proteinExistence type="predicted"/>
<evidence type="ECO:0000259" key="5">
    <source>
        <dbReference type="Pfam" id="PF10633"/>
    </source>
</evidence>
<sequence>MKRISWGASLLLVAGMTTSVAQGTAVAAGPVLTVGAPSVATAVSPTKINVMGLWAHPDDDAGVTTPCGVWQDLYDVTCGIIMETRGEGGSNSVGPESGPDLGLRRENEDRTSHIRSGTVNVYNVDMVDFFYNTSAPLTAEVWQKEIGLRQTVRIIRETQPDILLASSPVAAGHGNHQYAQGRMVWEASRAAADPAMYPEQLTGPDAVHTWQVKKIIGGGAVTGTGGVAGPNCTVGFTPAVASAPGVLPVVPANPFTVVGTWNGYDSPYKWLEGNVQGQPAGSPKTWAQVGREGGRAHPTQARVMEKGLQAPSCNRYSVTKSLVPIQPNSAAAGGRDDAIFFGATIPDPGGMPLGSMFHVDTPNYFVAPGVPFTATVSIRSGEGTLDTGDVALQVPDGWTVRGAGLSGSVGTDATVTRSFTVTPPATAVNTLAKISATWDNGPITAYNDTQVSLVQQVEGRFQRAGNPAEYDVWAADYTWLGGRSAAITKIGAGETITVPVVVTNRSQTAQTGTVTIAPPAGVTADALTKPFTAIPAGGTVTVNFVITHTVRTALASVQSMPITTTAGAITSSETVTLNVVPTTVIPELSAAPEMDGTADAGYGPALSTAGVWEGAACASATDCGGASVAQLGWFGDDLYVTSVVVDDTASAAAPPERCFGHWLVDSVEILLDPRGDSADTSTTFKSGIFPFTNDPSNSNGNGVDGPCWSRDADNHQGFSTGPLAAQVKGGLNSPGQQVAVSAVRNPDGSYSGGQWKVEVKIPLANLPAAVGETSKAPTGDAATNDVDPAFMGLNVTPYDSDQLNFIGDTRLAWSAIGGQQSEPYRWGHAYLDGYTPPTGRSTTPAEPIIPDTALESVQSPMSVFQSATRGVTLSGKQPSRAMSVGAVKITDSAVTLDVATTEAGTARVFLWNGDPKFVPVWTTSCTGDKYGFEACSPADGAAPPWGTSMGGRLLGKLQAPVAVGSGTLSLPIDATVHGKLAADSLVLVSFESASEGVNAWSFPVVPDTVAPVVQQLPPTATRVVPGTKLKFRATDDVALGKIVVNVFKDRAGIYRPGQTVANGETTVTHTVDTTGYPEGRYLVRYNAIDLAGNTSGTKIFLFGVKKTSSSTKLVTSAATQSYGTKNPATLTATVKLGTGVAGVGSVKFRDGGTIIATKALSGGVATMKLSGTLSMGNHNFSAEFIPSSSSTTAGSSGTTRVIVSRAVSKTTLKAATTTVKAGRSVLLTASVTLNTQQTVAGSVHFTLDGKVVATVRVSAGTARYTLPATTKVGTHRVIAKFYPSSPATTGGSSSALVTVTVTK</sequence>
<evidence type="ECO:0000259" key="6">
    <source>
        <dbReference type="Pfam" id="PF16640"/>
    </source>
</evidence>
<keyword evidence="3" id="KW-0732">Signal</keyword>
<evidence type="ECO:0000313" key="7">
    <source>
        <dbReference type="EMBL" id="XCG63936.1"/>
    </source>
</evidence>
<dbReference type="Gene3D" id="2.60.40.1190">
    <property type="match status" value="1"/>
</dbReference>
<evidence type="ECO:0000256" key="3">
    <source>
        <dbReference type="SAM" id="SignalP"/>
    </source>
</evidence>
<dbReference type="SUPFAM" id="SSF102588">
    <property type="entry name" value="LmbE-like"/>
    <property type="match status" value="1"/>
</dbReference>
<dbReference type="InterPro" id="IPR032109">
    <property type="entry name" value="Big_3_5"/>
</dbReference>
<evidence type="ECO:0000256" key="1">
    <source>
        <dbReference type="ARBA" id="ARBA00022833"/>
    </source>
</evidence>
<dbReference type="RefSeq" id="WP_353649551.1">
    <property type="nucleotide sequence ID" value="NZ_CP159218.1"/>
</dbReference>
<protein>
    <submittedName>
        <fullName evidence="7">Ig-like domain repeat protein</fullName>
    </submittedName>
</protein>
<dbReference type="InterPro" id="IPR013783">
    <property type="entry name" value="Ig-like_fold"/>
</dbReference>
<dbReference type="GO" id="GO:0016052">
    <property type="term" value="P:carbohydrate catabolic process"/>
    <property type="evidence" value="ECO:0007669"/>
    <property type="project" value="InterPro"/>
</dbReference>
<gene>
    <name evidence="7" type="ORF">ABLG96_00880</name>
</gene>
<feature type="chain" id="PRO_5043672472" evidence="3">
    <location>
        <begin position="22"/>
        <end position="1303"/>
    </location>
</feature>
<dbReference type="InterPro" id="IPR003737">
    <property type="entry name" value="GlcNAc_PI_deacetylase-related"/>
</dbReference>
<dbReference type="EMBL" id="CP159218">
    <property type="protein sequence ID" value="XCG63936.1"/>
    <property type="molecule type" value="Genomic_DNA"/>
</dbReference>
<organism evidence="7">
    <name type="scientific">Nakamurella sp. A5-74</name>
    <dbReference type="NCBI Taxonomy" id="3158264"/>
    <lineage>
        <taxon>Bacteria</taxon>
        <taxon>Bacillati</taxon>
        <taxon>Actinomycetota</taxon>
        <taxon>Actinomycetes</taxon>
        <taxon>Nakamurellales</taxon>
        <taxon>Nakamurellaceae</taxon>
        <taxon>Nakamurella</taxon>
    </lineage>
</organism>
<evidence type="ECO:0000256" key="2">
    <source>
        <dbReference type="SAM" id="MobiDB-lite"/>
    </source>
</evidence>
<dbReference type="InterPro" id="IPR010502">
    <property type="entry name" value="Carb-bd_dom_fam9"/>
</dbReference>
<feature type="domain" description="Carbohydrate-binding" evidence="4">
    <location>
        <begin position="595"/>
        <end position="832"/>
    </location>
</feature>
<accession>A0AAU8DPM1</accession>
<dbReference type="Pfam" id="PF06452">
    <property type="entry name" value="CBM9_1"/>
    <property type="match status" value="1"/>
</dbReference>
<evidence type="ECO:0000259" key="4">
    <source>
        <dbReference type="Pfam" id="PF06452"/>
    </source>
</evidence>
<dbReference type="SUPFAM" id="SSF49344">
    <property type="entry name" value="CBD9-like"/>
    <property type="match status" value="1"/>
</dbReference>
<dbReference type="Pfam" id="PF16640">
    <property type="entry name" value="Big_3_5"/>
    <property type="match status" value="1"/>
</dbReference>
<dbReference type="InterPro" id="IPR024078">
    <property type="entry name" value="LmbE-like_dom_sf"/>
</dbReference>
<dbReference type="InterPro" id="IPR018905">
    <property type="entry name" value="A-galactase_NEW3"/>
</dbReference>
<reference evidence="7" key="1">
    <citation type="submission" date="2024-05" db="EMBL/GenBank/DDBJ databases">
        <authorList>
            <person name="Cai S.Y."/>
            <person name="Jin L.M."/>
            <person name="Li H.R."/>
        </authorList>
    </citation>
    <scope>NUCLEOTIDE SEQUENCE</scope>
    <source>
        <strain evidence="7">A5-74</strain>
    </source>
</reference>
<feature type="domain" description="Bacterial Ig-like" evidence="6">
    <location>
        <begin position="1212"/>
        <end position="1302"/>
    </location>
</feature>
<dbReference type="Gene3D" id="2.60.40.10">
    <property type="entry name" value="Immunoglobulins"/>
    <property type="match status" value="2"/>
</dbReference>
<dbReference type="Gene3D" id="3.40.50.10320">
    <property type="entry name" value="LmbE-like"/>
    <property type="match status" value="1"/>
</dbReference>
<feature type="signal peptide" evidence="3">
    <location>
        <begin position="1"/>
        <end position="21"/>
    </location>
</feature>
<dbReference type="GO" id="GO:0004553">
    <property type="term" value="F:hydrolase activity, hydrolyzing O-glycosyl compounds"/>
    <property type="evidence" value="ECO:0007669"/>
    <property type="project" value="InterPro"/>
</dbReference>
<feature type="domain" description="Alpha-galactosidase NEW3" evidence="5">
    <location>
        <begin position="367"/>
        <end position="430"/>
    </location>
</feature>
<feature type="region of interest" description="Disordered" evidence="2">
    <location>
        <begin position="85"/>
        <end position="109"/>
    </location>
</feature>
<dbReference type="GO" id="GO:0030246">
    <property type="term" value="F:carbohydrate binding"/>
    <property type="evidence" value="ECO:0007669"/>
    <property type="project" value="InterPro"/>
</dbReference>